<dbReference type="RefSeq" id="WP_307421625.1">
    <property type="nucleotide sequence ID" value="NZ_JAUSVK010000001.1"/>
</dbReference>
<feature type="chain" id="PRO_5047374905" evidence="1">
    <location>
        <begin position="23"/>
        <end position="128"/>
    </location>
</feature>
<organism evidence="2 3">
    <name type="scientific">Labrys monachus</name>
    <dbReference type="NCBI Taxonomy" id="217067"/>
    <lineage>
        <taxon>Bacteria</taxon>
        <taxon>Pseudomonadati</taxon>
        <taxon>Pseudomonadota</taxon>
        <taxon>Alphaproteobacteria</taxon>
        <taxon>Hyphomicrobiales</taxon>
        <taxon>Xanthobacteraceae</taxon>
        <taxon>Labrys</taxon>
    </lineage>
</organism>
<protein>
    <submittedName>
        <fullName evidence="2">Uncharacterized protein</fullName>
    </submittedName>
</protein>
<evidence type="ECO:0000256" key="1">
    <source>
        <dbReference type="SAM" id="SignalP"/>
    </source>
</evidence>
<accession>A0ABU0F752</accession>
<name>A0ABU0F752_9HYPH</name>
<proteinExistence type="predicted"/>
<feature type="signal peptide" evidence="1">
    <location>
        <begin position="1"/>
        <end position="22"/>
    </location>
</feature>
<reference evidence="2 3" key="1">
    <citation type="submission" date="2023-07" db="EMBL/GenBank/DDBJ databases">
        <title>Genomic Encyclopedia of Type Strains, Phase IV (KMG-IV): sequencing the most valuable type-strain genomes for metagenomic binning, comparative biology and taxonomic classification.</title>
        <authorList>
            <person name="Goeker M."/>
        </authorList>
    </citation>
    <scope>NUCLEOTIDE SEQUENCE [LARGE SCALE GENOMIC DNA]</scope>
    <source>
        <strain evidence="2 3">DSM 5896</strain>
    </source>
</reference>
<evidence type="ECO:0000313" key="3">
    <source>
        <dbReference type="Proteomes" id="UP001237448"/>
    </source>
</evidence>
<keyword evidence="1" id="KW-0732">Signal</keyword>
<dbReference type="Proteomes" id="UP001237448">
    <property type="component" value="Unassembled WGS sequence"/>
</dbReference>
<gene>
    <name evidence="2" type="ORF">J3R73_000235</name>
</gene>
<evidence type="ECO:0000313" key="2">
    <source>
        <dbReference type="EMBL" id="MDQ0390443.1"/>
    </source>
</evidence>
<keyword evidence="3" id="KW-1185">Reference proteome</keyword>
<dbReference type="EMBL" id="JAUSVK010000001">
    <property type="protein sequence ID" value="MDQ0390443.1"/>
    <property type="molecule type" value="Genomic_DNA"/>
</dbReference>
<sequence>MHSRLAGLLVTGLIVLNTPAIAAEGRARDSADPSEIAERTRSFEQDLTGFGLPAGLTCSSLVEVLSDAGGQDQSFGGICAMRLRGKKPATIMLCNDTTVGRLTIKAYGFTEDKSDLVNFTAANCPAGG</sequence>
<comment type="caution">
    <text evidence="2">The sequence shown here is derived from an EMBL/GenBank/DDBJ whole genome shotgun (WGS) entry which is preliminary data.</text>
</comment>